<feature type="domain" description="Thioesterase" evidence="2">
    <location>
        <begin position="121"/>
        <end position="204"/>
    </location>
</feature>
<dbReference type="InterPro" id="IPR029069">
    <property type="entry name" value="HotDog_dom_sf"/>
</dbReference>
<feature type="region of interest" description="Disordered" evidence="1">
    <location>
        <begin position="1"/>
        <end position="28"/>
    </location>
</feature>
<proteinExistence type="predicted"/>
<organism evidence="3 4">
    <name type="scientific">Cladobotryum mycophilum</name>
    <dbReference type="NCBI Taxonomy" id="491253"/>
    <lineage>
        <taxon>Eukaryota</taxon>
        <taxon>Fungi</taxon>
        <taxon>Dikarya</taxon>
        <taxon>Ascomycota</taxon>
        <taxon>Pezizomycotina</taxon>
        <taxon>Sordariomycetes</taxon>
        <taxon>Hypocreomycetidae</taxon>
        <taxon>Hypocreales</taxon>
        <taxon>Hypocreaceae</taxon>
        <taxon>Cladobotryum</taxon>
    </lineage>
</organism>
<evidence type="ECO:0000256" key="1">
    <source>
        <dbReference type="SAM" id="MobiDB-lite"/>
    </source>
</evidence>
<feature type="compositionally biased region" description="Low complexity" evidence="1">
    <location>
        <begin position="1"/>
        <end position="10"/>
    </location>
</feature>
<evidence type="ECO:0000313" key="4">
    <source>
        <dbReference type="Proteomes" id="UP001338125"/>
    </source>
</evidence>
<dbReference type="InterPro" id="IPR006683">
    <property type="entry name" value="Thioestr_dom"/>
</dbReference>
<comment type="caution">
    <text evidence="3">The sequence shown here is derived from an EMBL/GenBank/DDBJ whole genome shotgun (WGS) entry which is preliminary data.</text>
</comment>
<dbReference type="Gene3D" id="3.10.129.10">
    <property type="entry name" value="Hotdog Thioesterase"/>
    <property type="match status" value="1"/>
</dbReference>
<protein>
    <submittedName>
        <fullName evidence="3">Verlamelin biosynthesis protein B</fullName>
    </submittedName>
</protein>
<dbReference type="SUPFAM" id="SSF54637">
    <property type="entry name" value="Thioesterase/thiol ester dehydrase-isomerase"/>
    <property type="match status" value="1"/>
</dbReference>
<dbReference type="Proteomes" id="UP001338125">
    <property type="component" value="Unassembled WGS sequence"/>
</dbReference>
<dbReference type="InterPro" id="IPR052061">
    <property type="entry name" value="PTE-AB_protein"/>
</dbReference>
<accession>A0ABR0S946</accession>
<dbReference type="PANTHER" id="PTHR47260">
    <property type="entry name" value="UPF0644 PROTEIN PB2B4.06"/>
    <property type="match status" value="1"/>
</dbReference>
<reference evidence="3 4" key="1">
    <citation type="submission" date="2024-01" db="EMBL/GenBank/DDBJ databases">
        <title>Complete genome of Cladobotryum mycophilum ATHUM6906.</title>
        <authorList>
            <person name="Christinaki A.C."/>
            <person name="Myridakis A.I."/>
            <person name="Kouvelis V.N."/>
        </authorList>
    </citation>
    <scope>NUCLEOTIDE SEQUENCE [LARGE SCALE GENOMIC DNA]</scope>
    <source>
        <strain evidence="3 4">ATHUM6906</strain>
    </source>
</reference>
<gene>
    <name evidence="3" type="ORF">PT974_12316</name>
</gene>
<sequence length="218" mass="23810">MSTPTTNLSSPPQPPPLPNPQPPPPSTHPDLYSSALSHFSSIPWTATLLRDSIPFIPQCVNPLSDTHDQFLGKTLRAGPRGLKHMLCYFHPEDDAHLHDPSRPITRVSSLFSLGEGLVGYHNIIHGGMIMTMADESMGSLHDINTSLNKSGLVFQSSSLTGGLDIKFIKPVKVGEVVVNAWIEGTEGRKTKIRCEVRDEHGVELARCSSTWVSLSTKL</sequence>
<name>A0ABR0S946_9HYPO</name>
<feature type="compositionally biased region" description="Pro residues" evidence="1">
    <location>
        <begin position="11"/>
        <end position="27"/>
    </location>
</feature>
<keyword evidence="4" id="KW-1185">Reference proteome</keyword>
<dbReference type="PANTHER" id="PTHR47260:SF6">
    <property type="entry name" value="THIOESTERASE DOMAIN-CONTAINING PROTEIN"/>
    <property type="match status" value="1"/>
</dbReference>
<evidence type="ECO:0000259" key="2">
    <source>
        <dbReference type="Pfam" id="PF03061"/>
    </source>
</evidence>
<evidence type="ECO:0000313" key="3">
    <source>
        <dbReference type="EMBL" id="KAK5988176.1"/>
    </source>
</evidence>
<dbReference type="EMBL" id="JAVFKD010000016">
    <property type="protein sequence ID" value="KAK5988176.1"/>
    <property type="molecule type" value="Genomic_DNA"/>
</dbReference>
<dbReference type="Pfam" id="PF03061">
    <property type="entry name" value="4HBT"/>
    <property type="match status" value="1"/>
</dbReference>
<dbReference type="CDD" id="cd03443">
    <property type="entry name" value="PaaI_thioesterase"/>
    <property type="match status" value="1"/>
</dbReference>